<dbReference type="EMBL" id="CH981527">
    <property type="protein sequence ID" value="EDK44962.1"/>
    <property type="molecule type" value="Genomic_DNA"/>
</dbReference>
<feature type="coiled-coil region" evidence="1">
    <location>
        <begin position="228"/>
        <end position="269"/>
    </location>
</feature>
<evidence type="ECO:0000256" key="2">
    <source>
        <dbReference type="SAM" id="MobiDB-lite"/>
    </source>
</evidence>
<accession>A5E0K4</accession>
<evidence type="ECO:0000313" key="4">
    <source>
        <dbReference type="Proteomes" id="UP000001996"/>
    </source>
</evidence>
<dbReference type="OrthoDB" id="10513873at2759"/>
<dbReference type="GeneID" id="5232747"/>
<keyword evidence="4" id="KW-1185">Reference proteome</keyword>
<dbReference type="AlphaFoldDB" id="A5E0K4"/>
<dbReference type="Proteomes" id="UP000001996">
    <property type="component" value="Unassembled WGS sequence"/>
</dbReference>
<evidence type="ECO:0000313" key="3">
    <source>
        <dbReference type="EMBL" id="EDK44962.1"/>
    </source>
</evidence>
<name>A5E0K4_LODEL</name>
<proteinExistence type="predicted"/>
<feature type="region of interest" description="Disordered" evidence="2">
    <location>
        <begin position="154"/>
        <end position="200"/>
    </location>
</feature>
<evidence type="ECO:0000256" key="1">
    <source>
        <dbReference type="SAM" id="Coils"/>
    </source>
</evidence>
<sequence length="369" mass="43481">MTDISAKSLKDDLDVLSSQDYYFLKAREDVEKFSITNPQRIEEAIEEWQRIFTRLSFHYQERTNREMFLLKVKSMSRDQLSALGGENKERIEREAALMEEQSANFDEERTSRIDELKVLAQEVSDMYDQFQTKRNQVEKNIAEADSLEREIDQILNNVGDRRNNENEEEDNEKRENEEGHMEDNNNNRNNNRTNNRNNKSTNREILDYMLANDITVLSPSSKLDSQEKDKVEDQVKQIETEIEGIENRYIEERRRLEIVNDKIKQLQSHIDQSEPIESPLQNRLLWYKEMSRILMNLGGVKEAELSINIRGDYRLKIITNEKELNATLEDDALVIDGVTDSSDKGQRISQLDDEEKMNYIVMKIRDKLS</sequence>
<keyword evidence="1" id="KW-0175">Coiled coil</keyword>
<dbReference type="InParanoid" id="A5E0K4"/>
<dbReference type="KEGG" id="lel:PVL30_002633"/>
<protein>
    <submittedName>
        <fullName evidence="3">Uncharacterized protein</fullName>
    </submittedName>
</protein>
<organism evidence="3 4">
    <name type="scientific">Lodderomyces elongisporus (strain ATCC 11503 / CBS 2605 / JCM 1781 / NBRC 1676 / NRRL YB-4239)</name>
    <name type="common">Yeast</name>
    <name type="synonym">Saccharomyces elongisporus</name>
    <dbReference type="NCBI Taxonomy" id="379508"/>
    <lineage>
        <taxon>Eukaryota</taxon>
        <taxon>Fungi</taxon>
        <taxon>Dikarya</taxon>
        <taxon>Ascomycota</taxon>
        <taxon>Saccharomycotina</taxon>
        <taxon>Pichiomycetes</taxon>
        <taxon>Debaryomycetaceae</taxon>
        <taxon>Candida/Lodderomyces clade</taxon>
        <taxon>Lodderomyces</taxon>
    </lineage>
</organism>
<feature type="compositionally biased region" description="Basic and acidic residues" evidence="2">
    <location>
        <begin position="159"/>
        <end position="185"/>
    </location>
</feature>
<dbReference type="HOGENOM" id="CLU_750217_0_0_1"/>
<gene>
    <name evidence="3" type="ORF">LELG_03141</name>
</gene>
<reference evidence="3 4" key="1">
    <citation type="journal article" date="2009" name="Nature">
        <title>Evolution of pathogenicity and sexual reproduction in eight Candida genomes.</title>
        <authorList>
            <person name="Butler G."/>
            <person name="Rasmussen M.D."/>
            <person name="Lin M.F."/>
            <person name="Santos M.A."/>
            <person name="Sakthikumar S."/>
            <person name="Munro C.A."/>
            <person name="Rheinbay E."/>
            <person name="Grabherr M."/>
            <person name="Forche A."/>
            <person name="Reedy J.L."/>
            <person name="Agrafioti I."/>
            <person name="Arnaud M.B."/>
            <person name="Bates S."/>
            <person name="Brown A.J."/>
            <person name="Brunke S."/>
            <person name="Costanzo M.C."/>
            <person name="Fitzpatrick D.A."/>
            <person name="de Groot P.W."/>
            <person name="Harris D."/>
            <person name="Hoyer L.L."/>
            <person name="Hube B."/>
            <person name="Klis F.M."/>
            <person name="Kodira C."/>
            <person name="Lennard N."/>
            <person name="Logue M.E."/>
            <person name="Martin R."/>
            <person name="Neiman A.M."/>
            <person name="Nikolaou E."/>
            <person name="Quail M.A."/>
            <person name="Quinn J."/>
            <person name="Santos M.C."/>
            <person name="Schmitzberger F.F."/>
            <person name="Sherlock G."/>
            <person name="Shah P."/>
            <person name="Silverstein K.A."/>
            <person name="Skrzypek M.S."/>
            <person name="Soll D."/>
            <person name="Staggs R."/>
            <person name="Stansfield I."/>
            <person name="Stumpf M.P."/>
            <person name="Sudbery P.E."/>
            <person name="Srikantha T."/>
            <person name="Zeng Q."/>
            <person name="Berman J."/>
            <person name="Berriman M."/>
            <person name="Heitman J."/>
            <person name="Gow N.A."/>
            <person name="Lorenz M.C."/>
            <person name="Birren B.W."/>
            <person name="Kellis M."/>
            <person name="Cuomo C.A."/>
        </authorList>
    </citation>
    <scope>NUCLEOTIDE SEQUENCE [LARGE SCALE GENOMIC DNA]</scope>
    <source>
        <strain evidence="4">ATCC 11503 / BCRC 21390 / CBS 2605 / JCM 1781 / NBRC 1676 / NRRL YB-4239</strain>
    </source>
</reference>
<feature type="compositionally biased region" description="Low complexity" evidence="2">
    <location>
        <begin position="186"/>
        <end position="200"/>
    </location>
</feature>